<proteinExistence type="predicted"/>
<protein>
    <submittedName>
        <fullName evidence="2">Uncharacterized protein</fullName>
    </submittedName>
</protein>
<evidence type="ECO:0000256" key="1">
    <source>
        <dbReference type="SAM" id="Phobius"/>
    </source>
</evidence>
<organism evidence="2 3">
    <name type="scientific">Campylobacter ureolyticus</name>
    <dbReference type="NCBI Taxonomy" id="827"/>
    <lineage>
        <taxon>Bacteria</taxon>
        <taxon>Pseudomonadati</taxon>
        <taxon>Campylobacterota</taxon>
        <taxon>Epsilonproteobacteria</taxon>
        <taxon>Campylobacterales</taxon>
        <taxon>Campylobacteraceae</taxon>
        <taxon>Campylobacter</taxon>
    </lineage>
</organism>
<keyword evidence="1" id="KW-0472">Membrane</keyword>
<keyword evidence="1" id="KW-0812">Transmembrane</keyword>
<accession>A0A9Q4KKM4</accession>
<sequence length="214" mass="24646">MKKIFCLISQILKPILAFIERHLVLCVVLVLLIFGGSFKLGFFDFMKKSGKTSMEVSVRGIKKIDTLFTSFAYVPIIVFKDKFTLFSDNPNMADGYCLRRYEVGLGYKNIYEIFKKYENDICQNGNIENLPSPQIISTNPVSSEIYGKYTRSECDSYDMKEANGSKSEIEIRRHIYQNYGNSISKNGKNMLMTFLKNYCPNNMQTSQNKTKDNL</sequence>
<evidence type="ECO:0000313" key="2">
    <source>
        <dbReference type="EMBL" id="MCZ6159381.1"/>
    </source>
</evidence>
<feature type="transmembrane region" description="Helical" evidence="1">
    <location>
        <begin position="27"/>
        <end position="45"/>
    </location>
</feature>
<dbReference type="RefSeq" id="WP_269484424.1">
    <property type="nucleotide sequence ID" value="NZ_JAPXGO010000001.1"/>
</dbReference>
<name>A0A9Q4KKM4_9BACT</name>
<dbReference type="AlphaFoldDB" id="A0A9Q4KKM4"/>
<dbReference type="Proteomes" id="UP001075225">
    <property type="component" value="Unassembled WGS sequence"/>
</dbReference>
<evidence type="ECO:0000313" key="3">
    <source>
        <dbReference type="Proteomes" id="UP001075225"/>
    </source>
</evidence>
<gene>
    <name evidence="2" type="ORF">O6B32_02675</name>
</gene>
<comment type="caution">
    <text evidence="2">The sequence shown here is derived from an EMBL/GenBank/DDBJ whole genome shotgun (WGS) entry which is preliminary data.</text>
</comment>
<dbReference type="EMBL" id="JAPXGO010000001">
    <property type="protein sequence ID" value="MCZ6159381.1"/>
    <property type="molecule type" value="Genomic_DNA"/>
</dbReference>
<keyword evidence="1" id="KW-1133">Transmembrane helix</keyword>
<reference evidence="2" key="1">
    <citation type="submission" date="2022-12" db="EMBL/GenBank/DDBJ databases">
        <title>Species Delineation and Comparative Genomics within the Campylobacter ureolyticus Complex.</title>
        <authorList>
            <person name="Maki J."/>
            <person name="Howard M."/>
            <person name="Connelly S."/>
            <person name="Hardy D.J."/>
            <person name="Cameron A."/>
        </authorList>
    </citation>
    <scope>NUCLEOTIDE SEQUENCE</scope>
    <source>
        <strain evidence="2">URMC_787</strain>
    </source>
</reference>